<dbReference type="Pfam" id="PF05691">
    <property type="entry name" value="Raffinose_syn"/>
    <property type="match status" value="1"/>
</dbReference>
<dbReference type="AlphaFoldDB" id="A0A0C9S393"/>
<evidence type="ECO:0000256" key="1">
    <source>
        <dbReference type="ARBA" id="ARBA00007240"/>
    </source>
</evidence>
<proteinExistence type="inferred from homology"/>
<comment type="similarity">
    <text evidence="1">Belongs to the glycosyl hydrolases 36 family.</text>
</comment>
<keyword evidence="3" id="KW-0119">Carbohydrate metabolism</keyword>
<dbReference type="EC" id="2.4.1.82" evidence="2"/>
<protein>
    <recommendedName>
        <fullName evidence="2">galactinol--sucrose galactosyltransferase</fullName>
        <ecNumber evidence="2">2.4.1.82</ecNumber>
    </recommendedName>
</protein>
<dbReference type="PANTHER" id="PTHR31268">
    <property type="match status" value="1"/>
</dbReference>
<evidence type="ECO:0000256" key="3">
    <source>
        <dbReference type="ARBA" id="ARBA00023277"/>
    </source>
</evidence>
<dbReference type="Gene3D" id="3.20.20.70">
    <property type="entry name" value="Aldolase class I"/>
    <property type="match status" value="1"/>
</dbReference>
<dbReference type="InterPro" id="IPR013785">
    <property type="entry name" value="Aldolase_TIM"/>
</dbReference>
<organism evidence="5">
    <name type="scientific">Wollemia nobilis</name>
    <dbReference type="NCBI Taxonomy" id="56998"/>
    <lineage>
        <taxon>Eukaryota</taxon>
        <taxon>Viridiplantae</taxon>
        <taxon>Streptophyta</taxon>
        <taxon>Embryophyta</taxon>
        <taxon>Tracheophyta</taxon>
        <taxon>Spermatophyta</taxon>
        <taxon>Pinopsida</taxon>
        <taxon>Pinidae</taxon>
        <taxon>Conifers II</taxon>
        <taxon>Araucariales</taxon>
        <taxon>Araucariaceae</taxon>
        <taxon>Wollemia</taxon>
    </lineage>
</organism>
<evidence type="ECO:0000313" key="5">
    <source>
        <dbReference type="EMBL" id="JAG86432.1"/>
    </source>
</evidence>
<dbReference type="EMBL" id="GCHU01015389">
    <property type="protein sequence ID" value="JAG86432.1"/>
    <property type="molecule type" value="Transcribed_RNA"/>
</dbReference>
<dbReference type="SUPFAM" id="SSF51445">
    <property type="entry name" value="(Trans)glycosidases"/>
    <property type="match status" value="1"/>
</dbReference>
<reference evidence="5" key="1">
    <citation type="submission" date="2015-02" db="EMBL/GenBank/DDBJ databases">
        <title>A transcriptome of Wollemia nobilis - a relic of Gondwana.</title>
        <authorList>
            <person name="Chia J.Y."/>
            <person name="Leong Y.S."/>
            <person name="Abdul Karim S."/>
            <person name="Wan Azmi N."/>
            <person name="Hercus R."/>
            <person name="Croft L."/>
        </authorList>
    </citation>
    <scope>NUCLEOTIDE SEQUENCE</scope>
    <source>
        <strain evidence="5">MaeBrown</strain>
        <tissue evidence="5">Leaf</tissue>
    </source>
</reference>
<dbReference type="InterPro" id="IPR017853">
    <property type="entry name" value="GH"/>
</dbReference>
<dbReference type="InterPro" id="IPR008811">
    <property type="entry name" value="Glycosyl_hydrolases_36"/>
</dbReference>
<evidence type="ECO:0000256" key="2">
    <source>
        <dbReference type="ARBA" id="ARBA00012708"/>
    </source>
</evidence>
<sequence length="755" mass="83351">MTVGSAIAVNEGNLVIRGRVVFTGVPDNVVLTPLSIEGESIAAFLGAKSSESSSRHVFKLGELQGYRLMCLFRFKLWWMLPHVGNSGKDVPAESQMLLLEAREKSVLDQGNGNDASNDAFYILFLPVLEGQFRTSLQGNRSDDLEMCVESGDPAVQTSQALQAVFVTAGENPFELITESFKALEKHKGTFVHRERKKMPGILDWFGWCTWDAFYTDVNPEGIDQGLKSLVEGGTPPKFLLIDDGWQETVNEFKKEGEPFIEGTQFATRLTDIKENKKFRSKEGSDMVDGLHDVVKHFRETYDLKYVYVWHALTGYWGGLLPYAPNLKKYGATVNYPVQSPGNVANQRDIAMDSIEKYGVGIINPSKIGEFYNDLHSYLASEGIDGVKVDVQNLIETLGAGFGGRVSLTQKFQHALEDSVARNFPENACISCMSHNTDSIYNSKQTAIVRASEDFMPRNPTSQTLHIASVAFNSLFLGEVMLPDWDMFHSKHVAAEYHAAARAVGGCGVYVSDMPGDHDFKVLKKLVLPDGSVLRARFPGRPTRDCLFVDPTGDNESLLKIWNMNACTGVLGVFNCQGAGWSEEEKCIKAYENCPECVTGYVRPMDVESLGDVAQAGWSGDCALYGHNSGKLTKLSRTGSLQVSLKLIEFEVYTISPIMDYNQVCFAPLGLIDMYNGGGAIQSVESCKENHKISIKISVRGCGKFGAYASKKPTRCLVDTKEIQHSFETDKGLLTFIVPPLVGLNKISSQEIEVEF</sequence>
<dbReference type="PANTHER" id="PTHR31268:SF10">
    <property type="entry name" value="GALACTINOL--SUCROSE GALACTOSYLTRANSFERASE"/>
    <property type="match status" value="1"/>
</dbReference>
<evidence type="ECO:0000256" key="4">
    <source>
        <dbReference type="ARBA" id="ARBA00049426"/>
    </source>
</evidence>
<name>A0A0C9S393_9CONI</name>
<dbReference type="GO" id="GO:0047274">
    <property type="term" value="F:galactinol-sucrose galactosyltransferase activity"/>
    <property type="evidence" value="ECO:0007669"/>
    <property type="project" value="UniProtKB-EC"/>
</dbReference>
<comment type="catalytic activity">
    <reaction evidence="4">
        <text>alpha-D-galactosyl-(1-&gt;3)-1D-myo-inositol + sucrose = raffinose + myo-inositol</text>
        <dbReference type="Rhea" id="RHEA:20161"/>
        <dbReference type="ChEBI" id="CHEBI:16634"/>
        <dbReference type="ChEBI" id="CHEBI:17268"/>
        <dbReference type="ChEBI" id="CHEBI:17505"/>
        <dbReference type="ChEBI" id="CHEBI:17992"/>
        <dbReference type="EC" id="2.4.1.82"/>
    </reaction>
</comment>
<accession>A0A0C9S393</accession>